<proteinExistence type="predicted"/>
<dbReference type="AlphaFoldDB" id="W4LUB4"/>
<dbReference type="InterPro" id="IPR036684">
    <property type="entry name" value="Ca_lectin_sf"/>
</dbReference>
<sequence length="224" mass="23549">MSNGFVGTWNMAYTGIDYVSEEVKITDQGTGSYGGGIGTLSGTFGEDDRSFSGSYTVVSSGKGGTFTFVLQGKDVIAGVWNSGDEGGLWRGTRKKIHGCDGPTRDPIPFNLLPGKTTQYSMSTQADDTQEVVVKDANGNVLMSESASGTHEYLIGTGTFPAGPNPHTITITANGNTSSVYHASTPITDDDGNFLELTHIFASEDGGDGDYNDCFVTLTSFSRSG</sequence>
<dbReference type="EMBL" id="AZHW01000218">
    <property type="protein sequence ID" value="ETX01583.1"/>
    <property type="molecule type" value="Genomic_DNA"/>
</dbReference>
<accession>W4LUB4</accession>
<feature type="domain" description="Calcium-mediated lectin" evidence="1">
    <location>
        <begin position="118"/>
        <end position="217"/>
    </location>
</feature>
<reference evidence="2 3" key="1">
    <citation type="journal article" date="2014" name="Nature">
        <title>An environmental bacterial taxon with a large and distinct metabolic repertoire.</title>
        <authorList>
            <person name="Wilson M.C."/>
            <person name="Mori T."/>
            <person name="Ruckert C."/>
            <person name="Uria A.R."/>
            <person name="Helf M.J."/>
            <person name="Takada K."/>
            <person name="Gernert C."/>
            <person name="Steffens U.A."/>
            <person name="Heycke N."/>
            <person name="Schmitt S."/>
            <person name="Rinke C."/>
            <person name="Helfrich E.J."/>
            <person name="Brachmann A.O."/>
            <person name="Gurgui C."/>
            <person name="Wakimoto T."/>
            <person name="Kracht M."/>
            <person name="Crusemann M."/>
            <person name="Hentschel U."/>
            <person name="Abe I."/>
            <person name="Matsunaga S."/>
            <person name="Kalinowski J."/>
            <person name="Takeyama H."/>
            <person name="Piel J."/>
        </authorList>
    </citation>
    <scope>NUCLEOTIDE SEQUENCE [LARGE SCALE GENOMIC DNA]</scope>
    <source>
        <strain evidence="3">TSY1</strain>
    </source>
</reference>
<dbReference type="Proteomes" id="UP000019141">
    <property type="component" value="Unassembled WGS sequence"/>
</dbReference>
<comment type="caution">
    <text evidence="2">The sequence shown here is derived from an EMBL/GenBank/DDBJ whole genome shotgun (WGS) entry which is preliminary data.</text>
</comment>
<evidence type="ECO:0000259" key="1">
    <source>
        <dbReference type="Pfam" id="PF07472"/>
    </source>
</evidence>
<dbReference type="HOGENOM" id="CLU_1233167_0_0_7"/>
<dbReference type="Gene3D" id="2.60.120.400">
    <property type="entry name" value="Calcium-mediated lectin"/>
    <property type="match status" value="1"/>
</dbReference>
<gene>
    <name evidence="2" type="ORF">ETSY1_06840</name>
</gene>
<protein>
    <recommendedName>
        <fullName evidence="1">Calcium-mediated lectin domain-containing protein</fullName>
    </recommendedName>
</protein>
<dbReference type="Pfam" id="PF07472">
    <property type="entry name" value="PA-IIL"/>
    <property type="match status" value="1"/>
</dbReference>
<evidence type="ECO:0000313" key="3">
    <source>
        <dbReference type="Proteomes" id="UP000019141"/>
    </source>
</evidence>
<dbReference type="SUPFAM" id="SSF82026">
    <property type="entry name" value="Calcium-mediated lectin"/>
    <property type="match status" value="1"/>
</dbReference>
<keyword evidence="3" id="KW-1185">Reference proteome</keyword>
<evidence type="ECO:0000313" key="2">
    <source>
        <dbReference type="EMBL" id="ETX01583.1"/>
    </source>
</evidence>
<dbReference type="InterPro" id="IPR010907">
    <property type="entry name" value="Ca-mediated_lectin"/>
</dbReference>
<organism evidence="2 3">
    <name type="scientific">Entotheonella factor</name>
    <dbReference type="NCBI Taxonomy" id="1429438"/>
    <lineage>
        <taxon>Bacteria</taxon>
        <taxon>Pseudomonadati</taxon>
        <taxon>Nitrospinota/Tectimicrobiota group</taxon>
        <taxon>Candidatus Tectimicrobiota</taxon>
        <taxon>Candidatus Entotheonellia</taxon>
        <taxon>Candidatus Entotheonellales</taxon>
        <taxon>Candidatus Entotheonellaceae</taxon>
        <taxon>Candidatus Entotheonella</taxon>
    </lineage>
</organism>
<name>W4LUB4_ENTF1</name>